<evidence type="ECO:0000313" key="8">
    <source>
        <dbReference type="EMBL" id="QDS75702.1"/>
    </source>
</evidence>
<sequence length="543" mass="61042">MKAVVAATAALTVAGRVIATIDLPRPRGVGPDFSRYYKAADSFQCINNPEIALESSQINDDYCDCPDGSDEPGTSACSFLNTTTLAIPGFYCKNKGHTPTYVPLTHVNDGVCDYELCCDGSDEWEGIGEKCPDKCKEIGQEWRKQNEQRQKALGAASKRRKELVAEAGRLKKEVEDRITTLRTQITSVEIKVQNLEQEFTETEKREKARVVRAPKEGGKMGLLVTLAKQRTEELRTNLERVINERDDARKRLEELESMLTTFKEEYNPNFNDEGVKRAVRAWEDYAARDKPVEDPAIERDLNEVIKEDSENGLIWSDYEHEDSEPDVLYQFEEYLPKPVRDWVDQKLRDLRVVLIENGILAGASVEGEESKAVQDARGRLDGAKNELNEDKESLKKHEEDLTDDYGPDDVFRALKGKCISVDSGEYEYEMCWMGGTTQKPKKGGGNTGMGTYTHLKTMFVDEDVPANGKGLGSGERLTMMFENGQHCWNGPARQTTVIMACAEKDEIWKVVEAEKCMYKMEVGTPAVCTDSFGKATPQEKDEL</sequence>
<dbReference type="InterPro" id="IPR044865">
    <property type="entry name" value="MRH_dom"/>
</dbReference>
<keyword evidence="5" id="KW-0175">Coiled coil</keyword>
<dbReference type="GO" id="GO:0017177">
    <property type="term" value="C:glucosidase II complex"/>
    <property type="evidence" value="ECO:0007669"/>
    <property type="project" value="TreeGrafter"/>
</dbReference>
<dbReference type="Pfam" id="PF12999">
    <property type="entry name" value="PRKCSH-like"/>
    <property type="match status" value="1"/>
</dbReference>
<dbReference type="PROSITE" id="PS51914">
    <property type="entry name" value="MRH"/>
    <property type="match status" value="1"/>
</dbReference>
<dbReference type="Proteomes" id="UP000316270">
    <property type="component" value="Chromosome 13"/>
</dbReference>
<dbReference type="PANTHER" id="PTHR12630">
    <property type="entry name" value="N-LINKED OLIGOSACCHARIDE PROCESSING"/>
    <property type="match status" value="1"/>
</dbReference>
<gene>
    <name evidence="8" type="ORF">FKW77_007911</name>
</gene>
<dbReference type="AlphaFoldDB" id="A0A517LJ83"/>
<accession>A0A517LJ83</accession>
<feature type="region of interest" description="Disordered" evidence="6">
    <location>
        <begin position="366"/>
        <end position="401"/>
    </location>
</feature>
<dbReference type="OrthoDB" id="28322at2759"/>
<dbReference type="InterPro" id="IPR039794">
    <property type="entry name" value="Gtb1-like"/>
</dbReference>
<evidence type="ECO:0000256" key="3">
    <source>
        <dbReference type="ARBA" id="ARBA00022824"/>
    </source>
</evidence>
<feature type="compositionally biased region" description="Basic and acidic residues" evidence="6">
    <location>
        <begin position="368"/>
        <end position="399"/>
    </location>
</feature>
<dbReference type="Gene3D" id="2.70.130.10">
    <property type="entry name" value="Mannose-6-phosphate receptor binding domain"/>
    <property type="match status" value="1"/>
</dbReference>
<dbReference type="PANTHER" id="PTHR12630:SF1">
    <property type="entry name" value="GLUCOSIDASE 2 SUBUNIT BETA"/>
    <property type="match status" value="1"/>
</dbReference>
<evidence type="ECO:0000256" key="1">
    <source>
        <dbReference type="ARBA" id="ARBA00022387"/>
    </source>
</evidence>
<dbReference type="InterPro" id="IPR009011">
    <property type="entry name" value="Man6P_isomerase_rcpt-bd_dom_sf"/>
</dbReference>
<evidence type="ECO:0000313" key="9">
    <source>
        <dbReference type="Proteomes" id="UP000316270"/>
    </source>
</evidence>
<proteinExistence type="predicted"/>
<feature type="domain" description="MRH" evidence="7">
    <location>
        <begin position="416"/>
        <end position="530"/>
    </location>
</feature>
<dbReference type="STRING" id="50376.A0A517LJ83"/>
<dbReference type="InterPro" id="IPR028146">
    <property type="entry name" value="PRKCSH_N"/>
</dbReference>
<keyword evidence="2" id="KW-0732">Signal</keyword>
<keyword evidence="3" id="KW-0256">Endoplasmic reticulum</keyword>
<protein>
    <recommendedName>
        <fullName evidence="1">Glucosidase 2 subunit beta</fullName>
    </recommendedName>
</protein>
<dbReference type="EMBL" id="CP042197">
    <property type="protein sequence ID" value="QDS75702.1"/>
    <property type="molecule type" value="Genomic_DNA"/>
</dbReference>
<keyword evidence="9" id="KW-1185">Reference proteome</keyword>
<evidence type="ECO:0000256" key="6">
    <source>
        <dbReference type="SAM" id="MobiDB-lite"/>
    </source>
</evidence>
<evidence type="ECO:0000256" key="4">
    <source>
        <dbReference type="ARBA" id="ARBA00023157"/>
    </source>
</evidence>
<organism evidence="8 9">
    <name type="scientific">Venturia effusa</name>
    <dbReference type="NCBI Taxonomy" id="50376"/>
    <lineage>
        <taxon>Eukaryota</taxon>
        <taxon>Fungi</taxon>
        <taxon>Dikarya</taxon>
        <taxon>Ascomycota</taxon>
        <taxon>Pezizomycotina</taxon>
        <taxon>Dothideomycetes</taxon>
        <taxon>Pleosporomycetidae</taxon>
        <taxon>Venturiales</taxon>
        <taxon>Venturiaceae</taxon>
        <taxon>Venturia</taxon>
    </lineage>
</organism>
<reference evidence="8 9" key="1">
    <citation type="submission" date="2019-07" db="EMBL/GenBank/DDBJ databases">
        <title>Finished genome of Venturia effusa.</title>
        <authorList>
            <person name="Young C.A."/>
            <person name="Cox M.P."/>
            <person name="Ganley A.R.D."/>
            <person name="David W.J."/>
        </authorList>
    </citation>
    <scope>NUCLEOTIDE SEQUENCE [LARGE SCALE GENOMIC DNA]</scope>
    <source>
        <strain evidence="9">albino</strain>
    </source>
</reference>
<dbReference type="SUPFAM" id="SSF50911">
    <property type="entry name" value="Mannose 6-phosphate receptor domain"/>
    <property type="match status" value="1"/>
</dbReference>
<dbReference type="Pfam" id="PF13015">
    <property type="entry name" value="PRKCSH_1"/>
    <property type="match status" value="1"/>
</dbReference>
<keyword evidence="4" id="KW-1015">Disulfide bond</keyword>
<evidence type="ECO:0000256" key="5">
    <source>
        <dbReference type="SAM" id="Coils"/>
    </source>
</evidence>
<feature type="coiled-coil region" evidence="5">
    <location>
        <begin position="153"/>
        <end position="265"/>
    </location>
</feature>
<dbReference type="GO" id="GO:0006491">
    <property type="term" value="P:N-glycan processing"/>
    <property type="evidence" value="ECO:0007669"/>
    <property type="project" value="TreeGrafter"/>
</dbReference>
<name>A0A517LJ83_9PEZI</name>
<dbReference type="InterPro" id="IPR036607">
    <property type="entry name" value="PRKCSH"/>
</dbReference>
<evidence type="ECO:0000256" key="2">
    <source>
        <dbReference type="ARBA" id="ARBA00022729"/>
    </source>
</evidence>
<evidence type="ECO:0000259" key="7">
    <source>
        <dbReference type="PROSITE" id="PS51914"/>
    </source>
</evidence>